<sequence>MANSWRDIAVKKQQQRASQVPQIWRLPSIYTDKNVKDIPRQFLTSDEIHITEDNDATSLVAQLASGKLKSVDVVSAFCHRAAIAQQLTNCLTEIFFDDAISRAKKLDEHWAKTGRPIGPLHGLPISLKDTFKIKGIDASVGVAGFCFKPAETNAALVDVLLAQGAVLYCKTNVPLTMAALDSHNNVFGRTMNPANNLLTAGGSSGGEGALVAMHGSPLGVGTDVGGSIRIPAMCNGLVGVKPSHGRTPYAGQETGGPPGASKLGVEATAGPIARSVRDCELFFRAVGDAAPWILDPDVIPQTWDYQPSLQVVNGPTAAPQPLRIGIMRSDGHTTPLPPIQNLMEDVARTLRSPPLPNWELIETYEIDVSHFGPQCVKTFNGMMSIDGANTWFNNLDLTGEPLSPWLQSRLERRPAKSLEDVRKLQASKLDLQTRFNSVWSEKGGLWKTNNSKAKKGDKTIDLVICPVAPHPTPPIDRWNSTNYTSAWNLLDLPAGVLPVRPVNEKDLQGELPQSAPLNGWDKTNRELWSNVDRRTIYLDTMMCVQVLAPKLEDRKLVEGMAILEKALSSLNSGLDSPKKTCIKNVCFSPVVWRIRLMLNYKRIPYRTEFVEFPDIKAKMSEFGLVAYDPASGSKYEYTVPVIHHLPSDTYLMDSAPIAEFLEETYPERPILLSSELGREIEFKARGVIGPVFGKSVMPREIRILSSQSQAYFRETRETLLGHSLEKLLDYEDEAWNAVDGDMRGVGELMQMHKAEGPFVLGARPSYTDFFIVGSLQSARVVDDGTFQRCVKYSGFKEVYEACLPYIESKKD</sequence>
<dbReference type="Pfam" id="PF01425">
    <property type="entry name" value="Amidase"/>
    <property type="match status" value="1"/>
</dbReference>
<dbReference type="PANTHER" id="PTHR46072:SF6">
    <property type="entry name" value="AMIDASE, PUTATIVE (AFU_ORTHOLOGUE AFUA_1G14530)-RELATED"/>
    <property type="match status" value="1"/>
</dbReference>
<dbReference type="Pfam" id="PF13409">
    <property type="entry name" value="GST_N_2"/>
    <property type="match status" value="1"/>
</dbReference>
<dbReference type="Gene3D" id="1.20.1050.10">
    <property type="match status" value="1"/>
</dbReference>
<dbReference type="SUPFAM" id="SSF75304">
    <property type="entry name" value="Amidase signature (AS) enzymes"/>
    <property type="match status" value="1"/>
</dbReference>
<evidence type="ECO:0000259" key="6">
    <source>
        <dbReference type="Pfam" id="PF13409"/>
    </source>
</evidence>
<dbReference type="GO" id="GO:0004040">
    <property type="term" value="F:amidase activity"/>
    <property type="evidence" value="ECO:0007669"/>
    <property type="project" value="UniProtKB-EC"/>
</dbReference>
<dbReference type="EMBL" id="CP138589">
    <property type="protein sequence ID" value="WPH03508.1"/>
    <property type="molecule type" value="Genomic_DNA"/>
</dbReference>
<evidence type="ECO:0000259" key="5">
    <source>
        <dbReference type="Pfam" id="PF01425"/>
    </source>
</evidence>
<feature type="domain" description="GST N-terminal" evidence="6">
    <location>
        <begin position="587"/>
        <end position="664"/>
    </location>
</feature>
<reference evidence="8 9" key="1">
    <citation type="submission" date="2023-11" db="EMBL/GenBank/DDBJ databases">
        <title>An acidophilic fungus is an integral part of prey digestion in a carnivorous sundew plant.</title>
        <authorList>
            <person name="Tsai I.J."/>
        </authorList>
    </citation>
    <scope>NUCLEOTIDE SEQUENCE [LARGE SCALE GENOMIC DNA]</scope>
    <source>
        <strain evidence="8">169a</strain>
    </source>
</reference>
<evidence type="ECO:0000259" key="7">
    <source>
        <dbReference type="Pfam" id="PF22041"/>
    </source>
</evidence>
<dbReference type="Gene3D" id="3.40.30.10">
    <property type="entry name" value="Glutaredoxin"/>
    <property type="match status" value="1"/>
</dbReference>
<evidence type="ECO:0000313" key="8">
    <source>
        <dbReference type="EMBL" id="WPH03508.1"/>
    </source>
</evidence>
<feature type="domain" description="Glutathione S-transferase UstS-like C-terminal" evidence="7">
    <location>
        <begin position="692"/>
        <end position="783"/>
    </location>
</feature>
<proteinExistence type="inferred from homology"/>
<evidence type="ECO:0000256" key="4">
    <source>
        <dbReference type="ARBA" id="ARBA00022801"/>
    </source>
</evidence>
<accession>A0AAQ3RDL2</accession>
<dbReference type="Pfam" id="PF22041">
    <property type="entry name" value="GST_C_7"/>
    <property type="match status" value="1"/>
</dbReference>
<dbReference type="InterPro" id="IPR036928">
    <property type="entry name" value="AS_sf"/>
</dbReference>
<dbReference type="InterPro" id="IPR020556">
    <property type="entry name" value="Amidase_CS"/>
</dbReference>
<dbReference type="InterPro" id="IPR036249">
    <property type="entry name" value="Thioredoxin-like_sf"/>
</dbReference>
<dbReference type="InterPro" id="IPR004045">
    <property type="entry name" value="Glutathione_S-Trfase_N"/>
</dbReference>
<dbReference type="InterPro" id="IPR054416">
    <property type="entry name" value="GST_UstS-like_C"/>
</dbReference>
<comment type="similarity">
    <text evidence="2">Belongs to the amidase family.</text>
</comment>
<evidence type="ECO:0000313" key="9">
    <source>
        <dbReference type="Proteomes" id="UP001303373"/>
    </source>
</evidence>
<organism evidence="8 9">
    <name type="scientific">Acrodontium crateriforme</name>
    <dbReference type="NCBI Taxonomy" id="150365"/>
    <lineage>
        <taxon>Eukaryota</taxon>
        <taxon>Fungi</taxon>
        <taxon>Dikarya</taxon>
        <taxon>Ascomycota</taxon>
        <taxon>Pezizomycotina</taxon>
        <taxon>Dothideomycetes</taxon>
        <taxon>Dothideomycetidae</taxon>
        <taxon>Mycosphaerellales</taxon>
        <taxon>Teratosphaeriaceae</taxon>
        <taxon>Acrodontium</taxon>
    </lineage>
</organism>
<feature type="domain" description="Amidase" evidence="5">
    <location>
        <begin position="72"/>
        <end position="555"/>
    </location>
</feature>
<dbReference type="PROSITE" id="PS00571">
    <property type="entry name" value="AMIDASES"/>
    <property type="match status" value="1"/>
</dbReference>
<evidence type="ECO:0000256" key="3">
    <source>
        <dbReference type="ARBA" id="ARBA00012922"/>
    </source>
</evidence>
<dbReference type="InterPro" id="IPR023631">
    <property type="entry name" value="Amidase_dom"/>
</dbReference>
<gene>
    <name evidence="8" type="ORF">R9X50_00638800</name>
</gene>
<protein>
    <recommendedName>
        <fullName evidence="3">amidase</fullName>
        <ecNumber evidence="3">3.5.1.4</ecNumber>
    </recommendedName>
</protein>
<dbReference type="AlphaFoldDB" id="A0AAQ3RDL2"/>
<keyword evidence="9" id="KW-1185">Reference proteome</keyword>
<evidence type="ECO:0000256" key="2">
    <source>
        <dbReference type="ARBA" id="ARBA00009199"/>
    </source>
</evidence>
<name>A0AAQ3RDL2_9PEZI</name>
<keyword evidence="4" id="KW-0378">Hydrolase</keyword>
<dbReference type="SUPFAM" id="SSF52833">
    <property type="entry name" value="Thioredoxin-like"/>
    <property type="match status" value="1"/>
</dbReference>
<evidence type="ECO:0000256" key="1">
    <source>
        <dbReference type="ARBA" id="ARBA00001311"/>
    </source>
</evidence>
<comment type="catalytic activity">
    <reaction evidence="1">
        <text>a monocarboxylic acid amide + H2O = a monocarboxylate + NH4(+)</text>
        <dbReference type="Rhea" id="RHEA:12020"/>
        <dbReference type="ChEBI" id="CHEBI:15377"/>
        <dbReference type="ChEBI" id="CHEBI:28938"/>
        <dbReference type="ChEBI" id="CHEBI:35757"/>
        <dbReference type="ChEBI" id="CHEBI:83628"/>
        <dbReference type="EC" id="3.5.1.4"/>
    </reaction>
</comment>
<dbReference type="EC" id="3.5.1.4" evidence="3"/>
<dbReference type="Gene3D" id="3.90.1300.10">
    <property type="entry name" value="Amidase signature (AS) domain"/>
    <property type="match status" value="1"/>
</dbReference>
<dbReference type="PANTHER" id="PTHR46072">
    <property type="entry name" value="AMIDASE-RELATED-RELATED"/>
    <property type="match status" value="1"/>
</dbReference>
<dbReference type="Proteomes" id="UP001303373">
    <property type="component" value="Chromosome 10"/>
</dbReference>